<gene>
    <name evidence="10" type="primary">yaaJ</name>
    <name evidence="8" type="synonym">tadA</name>
    <name evidence="10" type="ORF">BN1356_00179</name>
</gene>
<dbReference type="PROSITE" id="PS51747">
    <property type="entry name" value="CYT_DCMP_DEAMINASES_2"/>
    <property type="match status" value="1"/>
</dbReference>
<keyword evidence="6 8" id="KW-0862">Zinc</keyword>
<comment type="subunit">
    <text evidence="2 8">Homodimer.</text>
</comment>
<dbReference type="GO" id="GO:0052717">
    <property type="term" value="F:tRNA-specific adenosine-34 deaminase activity"/>
    <property type="evidence" value="ECO:0007669"/>
    <property type="project" value="UniProtKB-UniRule"/>
</dbReference>
<evidence type="ECO:0000256" key="4">
    <source>
        <dbReference type="ARBA" id="ARBA00022723"/>
    </source>
</evidence>
<feature type="active site" description="Proton donor" evidence="8">
    <location>
        <position position="102"/>
    </location>
</feature>
<dbReference type="PANTHER" id="PTHR11079">
    <property type="entry name" value="CYTOSINE DEAMINASE FAMILY MEMBER"/>
    <property type="match status" value="1"/>
</dbReference>
<dbReference type="CDD" id="cd01285">
    <property type="entry name" value="nucleoside_deaminase"/>
    <property type="match status" value="1"/>
</dbReference>
<evidence type="ECO:0000256" key="6">
    <source>
        <dbReference type="ARBA" id="ARBA00022833"/>
    </source>
</evidence>
<comment type="function">
    <text evidence="8">Catalyzes the deamination of adenosine to inosine at the wobble position 34 of tRNA(Arg2).</text>
</comment>
<keyword evidence="11" id="KW-1185">Reference proteome</keyword>
<keyword evidence="4 8" id="KW-0479">Metal-binding</keyword>
<dbReference type="InterPro" id="IPR058535">
    <property type="entry name" value="MafB19-deam"/>
</dbReference>
<proteinExistence type="inferred from homology"/>
<dbReference type="InterPro" id="IPR016193">
    <property type="entry name" value="Cytidine_deaminase-like"/>
</dbReference>
<comment type="catalytic activity">
    <reaction evidence="7 8">
        <text>adenosine(34) in tRNA + H2O + H(+) = inosine(34) in tRNA + NH4(+)</text>
        <dbReference type="Rhea" id="RHEA:43168"/>
        <dbReference type="Rhea" id="RHEA-COMP:10373"/>
        <dbReference type="Rhea" id="RHEA-COMP:10374"/>
        <dbReference type="ChEBI" id="CHEBI:15377"/>
        <dbReference type="ChEBI" id="CHEBI:15378"/>
        <dbReference type="ChEBI" id="CHEBI:28938"/>
        <dbReference type="ChEBI" id="CHEBI:74411"/>
        <dbReference type="ChEBI" id="CHEBI:82852"/>
        <dbReference type="EC" id="3.5.4.33"/>
    </reaction>
</comment>
<evidence type="ECO:0000259" key="9">
    <source>
        <dbReference type="PROSITE" id="PS51747"/>
    </source>
</evidence>
<dbReference type="PROSITE" id="PS00903">
    <property type="entry name" value="CYT_DCMP_DEAMINASES_1"/>
    <property type="match status" value="1"/>
</dbReference>
<sequence length="209" mass="23530">MTKSLNKRFDNPFRPLGKPSGRFLFQNSLVCGGISFLLCYNVFMEFTVEEKDYFMREAIKEAEKSLAKEEIPIGCVIVKDGQIIGRGHNAREELNQAIMHAEIMAINEANAHEGNWRLLDATLFVTIEPCVMCSGAIGLARIPRIIYGAANQKFGGAGSLYDILTDERLNHRVEVEKGLLQEECAAIMQDFFKQGRERKKEAKRLAKAT</sequence>
<evidence type="ECO:0000256" key="1">
    <source>
        <dbReference type="ARBA" id="ARBA00010669"/>
    </source>
</evidence>
<dbReference type="HAMAP" id="MF_00972">
    <property type="entry name" value="tRNA_aden_deaminase"/>
    <property type="match status" value="1"/>
</dbReference>
<dbReference type="GO" id="GO:0008270">
    <property type="term" value="F:zinc ion binding"/>
    <property type="evidence" value="ECO:0007669"/>
    <property type="project" value="UniProtKB-UniRule"/>
</dbReference>
<dbReference type="InterPro" id="IPR028883">
    <property type="entry name" value="tRNA_aden_deaminase"/>
</dbReference>
<keyword evidence="3 8" id="KW-0819">tRNA processing</keyword>
<accession>A0A0E4H6J1</accession>
<name>A0A0E4H6J1_9STRE</name>
<evidence type="ECO:0000313" key="10">
    <source>
        <dbReference type="EMBL" id="CQR23810.1"/>
    </source>
</evidence>
<dbReference type="EC" id="3.5.4.33" evidence="8"/>
<dbReference type="FunFam" id="3.40.140.10:FF:000005">
    <property type="entry name" value="tRNA-specific adenosine deaminase"/>
    <property type="match status" value="1"/>
</dbReference>
<keyword evidence="5 8" id="KW-0378">Hydrolase</keyword>
<feature type="binding site" evidence="8">
    <location>
        <position position="133"/>
    </location>
    <ligand>
        <name>Zn(2+)</name>
        <dbReference type="ChEBI" id="CHEBI:29105"/>
        <note>catalytic</note>
    </ligand>
</feature>
<dbReference type="NCBIfam" id="NF008113">
    <property type="entry name" value="PRK10860.1"/>
    <property type="match status" value="1"/>
</dbReference>
<dbReference type="Pfam" id="PF14437">
    <property type="entry name" value="MafB19-deam"/>
    <property type="match status" value="1"/>
</dbReference>
<feature type="binding site" evidence="8">
    <location>
        <position position="130"/>
    </location>
    <ligand>
        <name>Zn(2+)</name>
        <dbReference type="ChEBI" id="CHEBI:29105"/>
        <note>catalytic</note>
    </ligand>
</feature>
<dbReference type="InterPro" id="IPR002125">
    <property type="entry name" value="CMP_dCMP_dom"/>
</dbReference>
<evidence type="ECO:0000256" key="5">
    <source>
        <dbReference type="ARBA" id="ARBA00022801"/>
    </source>
</evidence>
<feature type="binding site" evidence="8">
    <location>
        <position position="100"/>
    </location>
    <ligand>
        <name>Zn(2+)</name>
        <dbReference type="ChEBI" id="CHEBI:29105"/>
        <note>catalytic</note>
    </ligand>
</feature>
<dbReference type="InterPro" id="IPR016192">
    <property type="entry name" value="APOBEC/CMP_deaminase_Zn-bd"/>
</dbReference>
<dbReference type="SUPFAM" id="SSF53927">
    <property type="entry name" value="Cytidine deaminase-like"/>
    <property type="match status" value="1"/>
</dbReference>
<dbReference type="GO" id="GO:0002100">
    <property type="term" value="P:tRNA wobble adenosine to inosine editing"/>
    <property type="evidence" value="ECO:0007669"/>
    <property type="project" value="UniProtKB-UniRule"/>
</dbReference>
<protein>
    <recommendedName>
        <fullName evidence="8">tRNA-specific adenosine deaminase</fullName>
        <ecNumber evidence="8">3.5.4.33</ecNumber>
    </recommendedName>
</protein>
<dbReference type="Proteomes" id="UP000198604">
    <property type="component" value="Unassembled WGS sequence"/>
</dbReference>
<dbReference type="STRING" id="1608583.BN1356_00179"/>
<organism evidence="10 11">
    <name type="scientific">Streptococcus varani</name>
    <dbReference type="NCBI Taxonomy" id="1608583"/>
    <lineage>
        <taxon>Bacteria</taxon>
        <taxon>Bacillati</taxon>
        <taxon>Bacillota</taxon>
        <taxon>Bacilli</taxon>
        <taxon>Lactobacillales</taxon>
        <taxon>Streptococcaceae</taxon>
        <taxon>Streptococcus</taxon>
    </lineage>
</organism>
<dbReference type="AlphaFoldDB" id="A0A0E4H6J1"/>
<evidence type="ECO:0000256" key="3">
    <source>
        <dbReference type="ARBA" id="ARBA00022694"/>
    </source>
</evidence>
<evidence type="ECO:0000256" key="2">
    <source>
        <dbReference type="ARBA" id="ARBA00011738"/>
    </source>
</evidence>
<comment type="similarity">
    <text evidence="1">Belongs to the cytidine and deoxycytidylate deaminase family. ADAT2 subfamily.</text>
</comment>
<evidence type="ECO:0000256" key="7">
    <source>
        <dbReference type="ARBA" id="ARBA00048045"/>
    </source>
</evidence>
<dbReference type="Gene3D" id="3.40.140.10">
    <property type="entry name" value="Cytidine Deaminase, domain 2"/>
    <property type="match status" value="1"/>
</dbReference>
<evidence type="ECO:0000256" key="8">
    <source>
        <dbReference type="HAMAP-Rule" id="MF_00972"/>
    </source>
</evidence>
<reference evidence="11" key="1">
    <citation type="submission" date="2015-03" db="EMBL/GenBank/DDBJ databases">
        <authorList>
            <person name="Urmite Genomes"/>
        </authorList>
    </citation>
    <scope>NUCLEOTIDE SEQUENCE [LARGE SCALE GENOMIC DNA]</scope>
    <source>
        <strain evidence="11">FF10</strain>
    </source>
</reference>
<comment type="cofactor">
    <cofactor evidence="8">
        <name>Zn(2+)</name>
        <dbReference type="ChEBI" id="CHEBI:29105"/>
    </cofactor>
    <text evidence="8">Binds 1 zinc ion per subunit.</text>
</comment>
<feature type="domain" description="CMP/dCMP-type deaminase" evidence="9">
    <location>
        <begin position="49"/>
        <end position="176"/>
    </location>
</feature>
<dbReference type="PANTHER" id="PTHR11079:SF202">
    <property type="entry name" value="TRNA-SPECIFIC ADENOSINE DEAMINASE"/>
    <property type="match status" value="1"/>
</dbReference>
<dbReference type="EMBL" id="CTEN01000001">
    <property type="protein sequence ID" value="CQR23810.1"/>
    <property type="molecule type" value="Genomic_DNA"/>
</dbReference>
<evidence type="ECO:0000313" key="11">
    <source>
        <dbReference type="Proteomes" id="UP000198604"/>
    </source>
</evidence>